<dbReference type="InterPro" id="IPR001482">
    <property type="entry name" value="T2SS/T4SS_dom"/>
</dbReference>
<dbReference type="AlphaFoldDB" id="A0A1F6GC83"/>
<dbReference type="Pfam" id="PF00437">
    <property type="entry name" value="T2SSE"/>
    <property type="match status" value="1"/>
</dbReference>
<evidence type="ECO:0000259" key="4">
    <source>
        <dbReference type="Pfam" id="PF00437"/>
    </source>
</evidence>
<dbReference type="PANTHER" id="PTHR30258">
    <property type="entry name" value="TYPE II SECRETION SYSTEM PROTEIN GSPE-RELATED"/>
    <property type="match status" value="1"/>
</dbReference>
<gene>
    <name evidence="5" type="ORF">A2V95_03505</name>
</gene>
<reference evidence="5 6" key="1">
    <citation type="journal article" date="2016" name="Nat. Commun.">
        <title>Thousands of microbial genomes shed light on interconnected biogeochemical processes in an aquifer system.</title>
        <authorList>
            <person name="Anantharaman K."/>
            <person name="Brown C.T."/>
            <person name="Hug L.A."/>
            <person name="Sharon I."/>
            <person name="Castelle C.J."/>
            <person name="Probst A.J."/>
            <person name="Thomas B.C."/>
            <person name="Singh A."/>
            <person name="Wilkins M.J."/>
            <person name="Karaoz U."/>
            <person name="Brodie E.L."/>
            <person name="Williams K.H."/>
            <person name="Hubbard S.S."/>
            <person name="Banfield J.F."/>
        </authorList>
    </citation>
    <scope>NUCLEOTIDE SEQUENCE [LARGE SCALE GENOMIC DNA]</scope>
</reference>
<comment type="caution">
    <text evidence="5">The sequence shown here is derived from an EMBL/GenBank/DDBJ whole genome shotgun (WGS) entry which is preliminary data.</text>
</comment>
<evidence type="ECO:0000313" key="6">
    <source>
        <dbReference type="Proteomes" id="UP000178149"/>
    </source>
</evidence>
<dbReference type="Gene3D" id="3.40.50.300">
    <property type="entry name" value="P-loop containing nucleotide triphosphate hydrolases"/>
    <property type="match status" value="1"/>
</dbReference>
<evidence type="ECO:0000256" key="1">
    <source>
        <dbReference type="ARBA" id="ARBA00006611"/>
    </source>
</evidence>
<protein>
    <recommendedName>
        <fullName evidence="4">Bacterial type II secretion system protein E domain-containing protein</fullName>
    </recommendedName>
</protein>
<evidence type="ECO:0000256" key="2">
    <source>
        <dbReference type="ARBA" id="ARBA00022741"/>
    </source>
</evidence>
<name>A0A1F6GC83_9BACT</name>
<dbReference type="InterPro" id="IPR027417">
    <property type="entry name" value="P-loop_NTPase"/>
</dbReference>
<dbReference type="SUPFAM" id="SSF52540">
    <property type="entry name" value="P-loop containing nucleoside triphosphate hydrolases"/>
    <property type="match status" value="1"/>
</dbReference>
<keyword evidence="2" id="KW-0547">Nucleotide-binding</keyword>
<accession>A0A1F6GC83</accession>
<dbReference type="GO" id="GO:0016887">
    <property type="term" value="F:ATP hydrolysis activity"/>
    <property type="evidence" value="ECO:0007669"/>
    <property type="project" value="TreeGrafter"/>
</dbReference>
<organism evidence="5 6">
    <name type="scientific">Candidatus Kuenenbacteria bacterium RBG_16_41_7</name>
    <dbReference type="NCBI Taxonomy" id="1798560"/>
    <lineage>
        <taxon>Bacteria</taxon>
        <taxon>Candidatus Kueneniibacteriota</taxon>
    </lineage>
</organism>
<proteinExistence type="inferred from homology"/>
<dbReference type="GO" id="GO:0005524">
    <property type="term" value="F:ATP binding"/>
    <property type="evidence" value="ECO:0007669"/>
    <property type="project" value="UniProtKB-KW"/>
</dbReference>
<dbReference type="PANTHER" id="PTHR30258:SF1">
    <property type="entry name" value="PROTEIN TRANSPORT PROTEIN HOFB HOMOLOG"/>
    <property type="match status" value="1"/>
</dbReference>
<dbReference type="Proteomes" id="UP000178149">
    <property type="component" value="Unassembled WGS sequence"/>
</dbReference>
<comment type="similarity">
    <text evidence="1">Belongs to the GSP E family.</text>
</comment>
<dbReference type="EMBL" id="MFMV01000040">
    <property type="protein sequence ID" value="OGG95718.1"/>
    <property type="molecule type" value="Genomic_DNA"/>
</dbReference>
<sequence>MQVPSFLIATTVNVIVAQRLVRRICPNCLIKYKLSREEVNQLAKQFNLDQVMLTFKKQGALKKGEKSWTDLYFYRGKGCNQCKEGYKGRMGIYEVLEVTAEVGELVMKNMSSDVILNKAVAQGMVTMLHDGFIKAKNGITTLEEIIRVTKE</sequence>
<keyword evidence="3" id="KW-0067">ATP-binding</keyword>
<evidence type="ECO:0000256" key="3">
    <source>
        <dbReference type="ARBA" id="ARBA00022840"/>
    </source>
</evidence>
<evidence type="ECO:0000313" key="5">
    <source>
        <dbReference type="EMBL" id="OGG95718.1"/>
    </source>
</evidence>
<dbReference type="GO" id="GO:0005886">
    <property type="term" value="C:plasma membrane"/>
    <property type="evidence" value="ECO:0007669"/>
    <property type="project" value="TreeGrafter"/>
</dbReference>
<feature type="domain" description="Bacterial type II secretion system protein E" evidence="4">
    <location>
        <begin position="1"/>
        <end position="147"/>
    </location>
</feature>